<dbReference type="PROSITE" id="PS51782">
    <property type="entry name" value="LYSM"/>
    <property type="match status" value="1"/>
</dbReference>
<feature type="region of interest" description="Disordered" evidence="1">
    <location>
        <begin position="19"/>
        <end position="81"/>
    </location>
</feature>
<feature type="domain" description="LysM" evidence="2">
    <location>
        <begin position="976"/>
        <end position="1024"/>
    </location>
</feature>
<protein>
    <recommendedName>
        <fullName evidence="2">LysM domain-containing protein</fullName>
    </recommendedName>
</protein>
<dbReference type="Proteomes" id="UP000243459">
    <property type="component" value="Chromosome 1"/>
</dbReference>
<sequence length="1030" mass="113892">MRRFLLPEKADLDKVTAECKDEEAAAGAEEAQDCATPPSSSTGAGLRIPQAPKPDPLRHSTAPPSSRKPSPADAQSRRWGPRTARYEPRQFLIYVTLAGATGFDFGKHRVELTSILPVTMEELEGERSSGEWSTSFRLAGRARGALLNVSFGYSIGNGDGFKFKRCGSVKGVSFSGGERVMLREVIKQELDVGGLKSGSEGSGTKCCTLMEPVKENEEEDPEFTVIEQGVEIEAGDRADELKLENVEVERGSEGISLLIDELHQESEKETFLPKDLDMEKINFPILELEGLESPKFEKICTGDVRSVNCEDILENVEPERENEGDNAVDQEPKKENFPLRDLLRKDLYLKDNSLPILELEGFESPRVEFEKIRSKNVLELIGLESPIIEFEQIKSKDFDSEGWGSPNFDFEHIKSNFKAKGIRSKSLSMDDESVANEFLSMLGLETSSASDPESPREQLWKQFQKENLNADDIIFGPEIHGDISEFDMEQEKECLMMNGKSRAKMLEDAETEALMREWGLNEKVFASSQPVSNAFGSPIHLPLEEPLNPPPLDENLGPYLQTKDGGFLRSMNPSLFKGSKNSGSLVMQASRPVVMPAEMGSDIMEILQGLASVGIEKLSMQASKLMPLEDITGKTIQHVAREAAPCLESCGRTDLLPHLNFEVESLAAQKASDRTRKHKVSKGGSSRNGDFESEYVLLKDLAPLAMDKIEALSIEGLRIQSGMSDEEAPSNISPQSIGEISTLEGRGLKNSMTLGLEGAAGLQLLDVKDNGGDVDGVMSLSITLDEWMRLDSGDVDEEDEISERTTRVLAAHHAKSTEFLRADKRGGKNSGKRCGLLGNNFTVALMVQLRDPLRDYEPVGTPMLALIQVERVFIPPKPKIYSTVSERGNSELDDEVDIKHELVTKEEKKVQEDAIPKFKITEVHVAGLMTESLKKKLWGNAVQQQSGSRWLLANGMGKNKKHPFMKSNLVTKPSQVTTKVQPGDTLWSISSRIHGTGEKWKEIAALNPHIRNPNVIFPNETIRLHGITTS</sequence>
<evidence type="ECO:0000256" key="1">
    <source>
        <dbReference type="SAM" id="MobiDB-lite"/>
    </source>
</evidence>
<evidence type="ECO:0000259" key="2">
    <source>
        <dbReference type="PROSITE" id="PS51782"/>
    </source>
</evidence>
<organism evidence="3 4">
    <name type="scientific">Asparagus officinalis</name>
    <name type="common">Garden asparagus</name>
    <dbReference type="NCBI Taxonomy" id="4686"/>
    <lineage>
        <taxon>Eukaryota</taxon>
        <taxon>Viridiplantae</taxon>
        <taxon>Streptophyta</taxon>
        <taxon>Embryophyta</taxon>
        <taxon>Tracheophyta</taxon>
        <taxon>Spermatophyta</taxon>
        <taxon>Magnoliopsida</taxon>
        <taxon>Liliopsida</taxon>
        <taxon>Asparagales</taxon>
        <taxon>Asparagaceae</taxon>
        <taxon>Asparagoideae</taxon>
        <taxon>Asparagus</taxon>
    </lineage>
</organism>
<dbReference type="SUPFAM" id="SSF54106">
    <property type="entry name" value="LysM domain"/>
    <property type="match status" value="1"/>
</dbReference>
<dbReference type="Pfam" id="PF21745">
    <property type="entry name" value="PMI1_PMIR1-2_C"/>
    <property type="match status" value="1"/>
</dbReference>
<dbReference type="InterPro" id="IPR036779">
    <property type="entry name" value="LysM_dom_sf"/>
</dbReference>
<dbReference type="PANTHER" id="PTHR33414">
    <property type="entry name" value="PROTEIN PLASTID MOVEMENT IMPAIRED 1-RELATED 1"/>
    <property type="match status" value="1"/>
</dbReference>
<evidence type="ECO:0000313" key="4">
    <source>
        <dbReference type="Proteomes" id="UP000243459"/>
    </source>
</evidence>
<name>A0A5P1FRE4_ASPOF</name>
<dbReference type="InterPro" id="IPR039614">
    <property type="entry name" value="PMI1-like"/>
</dbReference>
<dbReference type="Pfam" id="PF01476">
    <property type="entry name" value="LysM"/>
    <property type="match status" value="1"/>
</dbReference>
<proteinExistence type="predicted"/>
<dbReference type="SMART" id="SM00257">
    <property type="entry name" value="LysM"/>
    <property type="match status" value="1"/>
</dbReference>
<dbReference type="Gene3D" id="3.10.350.10">
    <property type="entry name" value="LysM domain"/>
    <property type="match status" value="1"/>
</dbReference>
<keyword evidence="4" id="KW-1185">Reference proteome</keyword>
<reference evidence="4" key="1">
    <citation type="journal article" date="2017" name="Nat. Commun.">
        <title>The asparagus genome sheds light on the origin and evolution of a young Y chromosome.</title>
        <authorList>
            <person name="Harkess A."/>
            <person name="Zhou J."/>
            <person name="Xu C."/>
            <person name="Bowers J.E."/>
            <person name="Van der Hulst R."/>
            <person name="Ayyampalayam S."/>
            <person name="Mercati F."/>
            <person name="Riccardi P."/>
            <person name="McKain M.R."/>
            <person name="Kakrana A."/>
            <person name="Tang H."/>
            <person name="Ray J."/>
            <person name="Groenendijk J."/>
            <person name="Arikit S."/>
            <person name="Mathioni S.M."/>
            <person name="Nakano M."/>
            <person name="Shan H."/>
            <person name="Telgmann-Rauber A."/>
            <person name="Kanno A."/>
            <person name="Yue Z."/>
            <person name="Chen H."/>
            <person name="Li W."/>
            <person name="Chen Y."/>
            <person name="Xu X."/>
            <person name="Zhang Y."/>
            <person name="Luo S."/>
            <person name="Chen H."/>
            <person name="Gao J."/>
            <person name="Mao Z."/>
            <person name="Pires J.C."/>
            <person name="Luo M."/>
            <person name="Kudrna D."/>
            <person name="Wing R.A."/>
            <person name="Meyers B.C."/>
            <person name="Yi K."/>
            <person name="Kong H."/>
            <person name="Lavrijsen P."/>
            <person name="Sunseri F."/>
            <person name="Falavigna A."/>
            <person name="Ye Y."/>
            <person name="Leebens-Mack J.H."/>
            <person name="Chen G."/>
        </authorList>
    </citation>
    <scope>NUCLEOTIDE SEQUENCE [LARGE SCALE GENOMIC DNA]</scope>
    <source>
        <strain evidence="4">cv. DH0086</strain>
    </source>
</reference>
<dbReference type="InterPro" id="IPR048972">
    <property type="entry name" value="PMI1_PMIR1-2_C"/>
</dbReference>
<dbReference type="PANTHER" id="PTHR33414:SF1">
    <property type="entry name" value="PROTEIN PLASTID MOVEMENT IMPAIRED 1-RELATED 1"/>
    <property type="match status" value="1"/>
</dbReference>
<dbReference type="AlphaFoldDB" id="A0A5P1FRE4"/>
<dbReference type="CDD" id="cd00118">
    <property type="entry name" value="LysM"/>
    <property type="match status" value="1"/>
</dbReference>
<dbReference type="Gramene" id="ONK80885">
    <property type="protein sequence ID" value="ONK80885"/>
    <property type="gene ID" value="A4U43_C01F22840"/>
</dbReference>
<dbReference type="InterPro" id="IPR018392">
    <property type="entry name" value="LysM"/>
</dbReference>
<evidence type="ECO:0000313" key="3">
    <source>
        <dbReference type="EMBL" id="ONK80885.1"/>
    </source>
</evidence>
<accession>A0A5P1FRE4</accession>
<dbReference type="EMBL" id="CM007381">
    <property type="protein sequence ID" value="ONK80885.1"/>
    <property type="molecule type" value="Genomic_DNA"/>
</dbReference>
<gene>
    <name evidence="3" type="ORF">A4U43_C01F22840</name>
</gene>
<feature type="compositionally biased region" description="Low complexity" evidence="1">
    <location>
        <begin position="25"/>
        <end position="35"/>
    </location>
</feature>